<feature type="region of interest" description="Disordered" evidence="1">
    <location>
        <begin position="1"/>
        <end position="20"/>
    </location>
</feature>
<dbReference type="RefSeq" id="WP_006591780.1">
    <property type="nucleotide sequence ID" value="NZ_BAHD01000017.1"/>
</dbReference>
<dbReference type="OrthoDB" id="4808431at2"/>
<reference evidence="2 3" key="1">
    <citation type="submission" date="2012-08" db="EMBL/GenBank/DDBJ databases">
        <title>Whole genome shotgun sequence of Kineosphaera limosa NBRC 100340.</title>
        <authorList>
            <person name="Yoshida I."/>
            <person name="Isaki S."/>
            <person name="Hosoyama A."/>
            <person name="Tsuchikane K."/>
            <person name="Katsumata H."/>
            <person name="Ando Y."/>
            <person name="Ohji S."/>
            <person name="Hamada M."/>
            <person name="Tamura T."/>
            <person name="Yamazoe A."/>
            <person name="Yamazaki S."/>
            <person name="Fujita N."/>
        </authorList>
    </citation>
    <scope>NUCLEOTIDE SEQUENCE [LARGE SCALE GENOMIC DNA]</scope>
    <source>
        <strain evidence="2 3">NBRC 100340</strain>
    </source>
</reference>
<evidence type="ECO:0000256" key="1">
    <source>
        <dbReference type="SAM" id="MobiDB-lite"/>
    </source>
</evidence>
<evidence type="ECO:0000313" key="3">
    <source>
        <dbReference type="Proteomes" id="UP000008366"/>
    </source>
</evidence>
<dbReference type="EMBL" id="BAHD01000017">
    <property type="protein sequence ID" value="GAB95248.1"/>
    <property type="molecule type" value="Genomic_DNA"/>
</dbReference>
<name>K6VGE2_9MICO</name>
<accession>K6VGE2</accession>
<dbReference type="CDD" id="cd09731">
    <property type="entry name" value="Cse2_I-E"/>
    <property type="match status" value="1"/>
</dbReference>
<dbReference type="Pfam" id="PF09485">
    <property type="entry name" value="CRISPR_Cse2"/>
    <property type="match status" value="1"/>
</dbReference>
<protein>
    <submittedName>
        <fullName evidence="2">Putative CRISPR-associated protein</fullName>
    </submittedName>
</protein>
<dbReference type="Proteomes" id="UP000008366">
    <property type="component" value="Unassembled WGS sequence"/>
</dbReference>
<dbReference type="InterPro" id="IPR038287">
    <property type="entry name" value="Cse2_sf"/>
</dbReference>
<dbReference type="NCBIfam" id="TIGR02548">
    <property type="entry name" value="casB_cse2"/>
    <property type="match status" value="1"/>
</dbReference>
<dbReference type="Gene3D" id="1.10.520.40">
    <property type="entry name" value="CRISPR-associated protein Cse2"/>
    <property type="match status" value="1"/>
</dbReference>
<sequence>MTTQPPDASPPMMGDTAPSVPARVGATIARLQRESARTDRPTSWAAATLAALRNATPGRVDETPASWDVVYSTLPEEALGRGDDISWDERATHAALVLYAVHQTSQSAPMHQPEVRLGQALRRLPDATDEKSPILRRFTSLVSASTFDATLYHLRSLIALLRRDGITLDYVRLCQDLVRLQSPRTAPVVRRQWGRDFFGGRGVDAPAPDGASVESSS</sequence>
<gene>
    <name evidence="2" type="ORF">KILIM_017_00940</name>
</gene>
<dbReference type="STRING" id="1184609.KILIM_017_00940"/>
<comment type="caution">
    <text evidence="2">The sequence shown here is derived from an EMBL/GenBank/DDBJ whole genome shotgun (WGS) entry which is preliminary data.</text>
</comment>
<dbReference type="eggNOG" id="ENOG5033037">
    <property type="taxonomic scope" value="Bacteria"/>
</dbReference>
<dbReference type="InterPro" id="IPR013382">
    <property type="entry name" value="CRISPR-assoc_prot_Cse2"/>
</dbReference>
<evidence type="ECO:0000313" key="2">
    <source>
        <dbReference type="EMBL" id="GAB95248.1"/>
    </source>
</evidence>
<organism evidence="2 3">
    <name type="scientific">Kineosphaera limosa NBRC 100340</name>
    <dbReference type="NCBI Taxonomy" id="1184609"/>
    <lineage>
        <taxon>Bacteria</taxon>
        <taxon>Bacillati</taxon>
        <taxon>Actinomycetota</taxon>
        <taxon>Actinomycetes</taxon>
        <taxon>Micrococcales</taxon>
        <taxon>Dermatophilaceae</taxon>
        <taxon>Kineosphaera</taxon>
    </lineage>
</organism>
<proteinExistence type="predicted"/>
<dbReference type="AlphaFoldDB" id="K6VGE2"/>
<keyword evidence="3" id="KW-1185">Reference proteome</keyword>